<dbReference type="GO" id="GO:0015986">
    <property type="term" value="P:proton motive force-driven ATP synthesis"/>
    <property type="evidence" value="ECO:0007669"/>
    <property type="project" value="InterPro"/>
</dbReference>
<organism evidence="11 12">
    <name type="scientific">Lottia gigantea</name>
    <name type="common">Giant owl limpet</name>
    <dbReference type="NCBI Taxonomy" id="225164"/>
    <lineage>
        <taxon>Eukaryota</taxon>
        <taxon>Metazoa</taxon>
        <taxon>Spiralia</taxon>
        <taxon>Lophotrochozoa</taxon>
        <taxon>Mollusca</taxon>
        <taxon>Gastropoda</taxon>
        <taxon>Patellogastropoda</taxon>
        <taxon>Lottioidea</taxon>
        <taxon>Lottiidae</taxon>
        <taxon>Lottia</taxon>
    </lineage>
</organism>
<dbReference type="KEGG" id="lgi:LOTGIDRAFT_230848"/>
<reference evidence="11 12" key="1">
    <citation type="journal article" date="2013" name="Nature">
        <title>Insights into bilaterian evolution from three spiralian genomes.</title>
        <authorList>
            <person name="Simakov O."/>
            <person name="Marletaz F."/>
            <person name="Cho S.J."/>
            <person name="Edsinger-Gonzales E."/>
            <person name="Havlak P."/>
            <person name="Hellsten U."/>
            <person name="Kuo D.H."/>
            <person name="Larsson T."/>
            <person name="Lv J."/>
            <person name="Arendt D."/>
            <person name="Savage R."/>
            <person name="Osoegawa K."/>
            <person name="de Jong P."/>
            <person name="Grimwood J."/>
            <person name="Chapman J.A."/>
            <person name="Shapiro H."/>
            <person name="Aerts A."/>
            <person name="Otillar R.P."/>
            <person name="Terry A.Y."/>
            <person name="Boore J.L."/>
            <person name="Grigoriev I.V."/>
            <person name="Lindberg D.R."/>
            <person name="Seaver E.C."/>
            <person name="Weisblat D.A."/>
            <person name="Putnam N.H."/>
            <person name="Rokhsar D.S."/>
        </authorList>
    </citation>
    <scope>NUCLEOTIDE SEQUENCE [LARGE SCALE GENOMIC DNA]</scope>
</reference>
<accession>V4ARN3</accession>
<keyword evidence="9" id="KW-0066">ATP synthesis</keyword>
<dbReference type="GO" id="GO:0015078">
    <property type="term" value="F:proton transmembrane transporter activity"/>
    <property type="evidence" value="ECO:0007669"/>
    <property type="project" value="InterPro"/>
</dbReference>
<dbReference type="Pfam" id="PF04718">
    <property type="entry name" value="ATP-synt_G"/>
    <property type="match status" value="1"/>
</dbReference>
<dbReference type="STRING" id="225164.V4ARN3"/>
<evidence type="ECO:0008006" key="13">
    <source>
        <dbReference type="Google" id="ProtNLM"/>
    </source>
</evidence>
<protein>
    <recommendedName>
        <fullName evidence="13">ATP synthase subunit</fullName>
    </recommendedName>
</protein>
<keyword evidence="3" id="KW-0813">Transport</keyword>
<evidence type="ECO:0000256" key="4">
    <source>
        <dbReference type="ARBA" id="ARBA00022547"/>
    </source>
</evidence>
<dbReference type="OMA" id="TEVCMWF"/>
<comment type="subcellular location">
    <subcellularLocation>
        <location evidence="1">Mitochondrion membrane</location>
    </subcellularLocation>
</comment>
<evidence type="ECO:0000256" key="10">
    <source>
        <dbReference type="SAM" id="Phobius"/>
    </source>
</evidence>
<evidence type="ECO:0000256" key="5">
    <source>
        <dbReference type="ARBA" id="ARBA00022781"/>
    </source>
</evidence>
<dbReference type="GO" id="GO:0045259">
    <property type="term" value="C:proton-transporting ATP synthase complex"/>
    <property type="evidence" value="ECO:0007669"/>
    <property type="project" value="UniProtKB-KW"/>
</dbReference>
<keyword evidence="10" id="KW-0812">Transmembrane</keyword>
<evidence type="ECO:0000256" key="2">
    <source>
        <dbReference type="ARBA" id="ARBA00005699"/>
    </source>
</evidence>
<evidence type="ECO:0000256" key="1">
    <source>
        <dbReference type="ARBA" id="ARBA00004325"/>
    </source>
</evidence>
<keyword evidence="12" id="KW-1185">Reference proteome</keyword>
<keyword evidence="8 10" id="KW-0472">Membrane</keyword>
<feature type="transmembrane region" description="Helical" evidence="10">
    <location>
        <begin position="85"/>
        <end position="105"/>
    </location>
</feature>
<keyword evidence="6" id="KW-0406">Ion transport</keyword>
<dbReference type="HOGENOM" id="CLU_1929943_0_0_1"/>
<dbReference type="Proteomes" id="UP000030746">
    <property type="component" value="Unassembled WGS sequence"/>
</dbReference>
<dbReference type="InterPro" id="IPR006808">
    <property type="entry name" value="ATP_synth_F0_gsu_mt"/>
</dbReference>
<keyword evidence="4" id="KW-0138">CF(0)</keyword>
<gene>
    <name evidence="11" type="ORF">LOTGIDRAFT_230848</name>
</gene>
<evidence type="ECO:0000256" key="8">
    <source>
        <dbReference type="ARBA" id="ARBA00023136"/>
    </source>
</evidence>
<proteinExistence type="inferred from homology"/>
<evidence type="ECO:0000313" key="12">
    <source>
        <dbReference type="Proteomes" id="UP000030746"/>
    </source>
</evidence>
<evidence type="ECO:0000256" key="3">
    <source>
        <dbReference type="ARBA" id="ARBA00022448"/>
    </source>
</evidence>
<evidence type="ECO:0000313" key="11">
    <source>
        <dbReference type="EMBL" id="ESO99892.1"/>
    </source>
</evidence>
<evidence type="ECO:0000256" key="6">
    <source>
        <dbReference type="ARBA" id="ARBA00023065"/>
    </source>
</evidence>
<dbReference type="AlphaFoldDB" id="V4ARN3"/>
<comment type="similarity">
    <text evidence="2">Belongs to the ATPase g subunit family.</text>
</comment>
<dbReference type="GO" id="GO:0031966">
    <property type="term" value="C:mitochondrial membrane"/>
    <property type="evidence" value="ECO:0007669"/>
    <property type="project" value="UniProtKB-SubCell"/>
</dbReference>
<name>V4ARN3_LOTGI</name>
<dbReference type="RefSeq" id="XP_009049333.1">
    <property type="nucleotide sequence ID" value="XM_009051085.1"/>
</dbReference>
<keyword evidence="7" id="KW-0496">Mitochondrion</keyword>
<dbReference type="OrthoDB" id="437at2759"/>
<dbReference type="GeneID" id="20248402"/>
<evidence type="ECO:0000256" key="9">
    <source>
        <dbReference type="ARBA" id="ARBA00023310"/>
    </source>
</evidence>
<keyword evidence="5" id="KW-0375">Hydrogen ion transport</keyword>
<sequence>MSAAVPNRIVSALRPRAIKYGSFIVRWSEKFGKYTYIRIRRSWNVLKVEMAPPTLADMPEMAATAQKLLKSAFTYKFINLTFREMTINLIIVIDLILCFFLGEIIGKRSLVGYKLPPRYTRAVGTKELISG</sequence>
<dbReference type="CTD" id="20248402"/>
<evidence type="ECO:0000256" key="7">
    <source>
        <dbReference type="ARBA" id="ARBA00023128"/>
    </source>
</evidence>
<dbReference type="EMBL" id="KB200869">
    <property type="protein sequence ID" value="ESO99892.1"/>
    <property type="molecule type" value="Genomic_DNA"/>
</dbReference>
<keyword evidence="10" id="KW-1133">Transmembrane helix</keyword>